<evidence type="ECO:0000256" key="7">
    <source>
        <dbReference type="ARBA" id="ARBA00022777"/>
    </source>
</evidence>
<evidence type="ECO:0000256" key="3">
    <source>
        <dbReference type="ARBA" id="ARBA00012513"/>
    </source>
</evidence>
<evidence type="ECO:0000256" key="9">
    <source>
        <dbReference type="ARBA" id="ARBA00023211"/>
    </source>
</evidence>
<dbReference type="InterPro" id="IPR018451">
    <property type="entry name" value="NAF/FISL_domain"/>
</dbReference>
<dbReference type="InterPro" id="IPR000719">
    <property type="entry name" value="Prot_kinase_dom"/>
</dbReference>
<evidence type="ECO:0000259" key="14">
    <source>
        <dbReference type="PROSITE" id="PS50816"/>
    </source>
</evidence>
<evidence type="ECO:0000256" key="11">
    <source>
        <dbReference type="ARBA" id="ARBA00048679"/>
    </source>
</evidence>
<evidence type="ECO:0000256" key="4">
    <source>
        <dbReference type="ARBA" id="ARBA00022527"/>
    </source>
</evidence>
<sequence length="299" mass="32860">MIQSSSQTVPGEENNRTVIFGKYEMGKVLGHGTFAKVYFARNLKTSEPVAVKVVRKDQVAKQGMAEQIQREIAVMRLARHPNVVELREVMATKRKIFFVMEYVRGGELLARVAAEGRLEEEEARRISIPAIKKSPWFLVGETTAPISASIPGNSGDGGIMGTPPFFNAFELISSMASGFDLSSLFGGGRSPGSLFTSRLSAPAVVERLVAAFEDLDFRVVCSKEYRVRMQRSSGGRAAVGLTVTAEVFEVAPDLTVVEFSLTAGDASEYKKFCEEDARRALNGVIWTWQGEEMNSNCQR</sequence>
<dbReference type="Gene3D" id="1.10.510.10">
    <property type="entry name" value="Transferase(Phosphotransferase) domain 1"/>
    <property type="match status" value="1"/>
</dbReference>
<dbReference type="Proteomes" id="UP000249390">
    <property type="component" value="Unassembled WGS sequence"/>
</dbReference>
<evidence type="ECO:0000256" key="5">
    <source>
        <dbReference type="ARBA" id="ARBA00022679"/>
    </source>
</evidence>
<dbReference type="PANTHER" id="PTHR43895:SF162">
    <property type="entry name" value="CBL-INTERACTING SERINE_THREONINE-PROTEIN KINASE 25"/>
    <property type="match status" value="1"/>
</dbReference>
<dbReference type="EC" id="2.7.11.1" evidence="3"/>
<comment type="caution">
    <text evidence="15">The sequence shown here is derived from an EMBL/GenBank/DDBJ whole genome shotgun (WGS) entry which is preliminary data.</text>
</comment>
<dbReference type="SUPFAM" id="SSF56112">
    <property type="entry name" value="Protein kinase-like (PK-like)"/>
    <property type="match status" value="1"/>
</dbReference>
<proteinExistence type="inferred from homology"/>
<comment type="catalytic activity">
    <reaction evidence="10">
        <text>L-threonyl-[protein] + ATP = O-phospho-L-threonyl-[protein] + ADP + H(+)</text>
        <dbReference type="Rhea" id="RHEA:46608"/>
        <dbReference type="Rhea" id="RHEA-COMP:11060"/>
        <dbReference type="Rhea" id="RHEA-COMP:11605"/>
        <dbReference type="ChEBI" id="CHEBI:15378"/>
        <dbReference type="ChEBI" id="CHEBI:30013"/>
        <dbReference type="ChEBI" id="CHEBI:30616"/>
        <dbReference type="ChEBI" id="CHEBI:61977"/>
        <dbReference type="ChEBI" id="CHEBI:456216"/>
        <dbReference type="EC" id="2.7.11.1"/>
    </reaction>
</comment>
<dbReference type="PANTHER" id="PTHR43895">
    <property type="entry name" value="CALCIUM/CALMODULIN-DEPENDENT PROTEIN KINASE KINASE-RELATED"/>
    <property type="match status" value="1"/>
</dbReference>
<protein>
    <recommendedName>
        <fullName evidence="3">non-specific serine/threonine protein kinase</fullName>
        <ecNumber evidence="3">2.7.11.1</ecNumber>
    </recommendedName>
</protein>
<gene>
    <name evidence="15" type="ORF">DM860_010196</name>
</gene>
<keyword evidence="6 12" id="KW-0547">Nucleotide-binding</keyword>
<feature type="domain" description="NAF" evidence="14">
    <location>
        <begin position="161"/>
        <end position="186"/>
    </location>
</feature>
<keyword evidence="5" id="KW-0808">Transferase</keyword>
<dbReference type="GO" id="GO:0005524">
    <property type="term" value="F:ATP binding"/>
    <property type="evidence" value="ECO:0007669"/>
    <property type="project" value="UniProtKB-UniRule"/>
</dbReference>
<evidence type="ECO:0000256" key="12">
    <source>
        <dbReference type="PROSITE-ProRule" id="PRU10141"/>
    </source>
</evidence>
<dbReference type="GO" id="GO:0007165">
    <property type="term" value="P:signal transduction"/>
    <property type="evidence" value="ECO:0007669"/>
    <property type="project" value="InterPro"/>
</dbReference>
<comment type="catalytic activity">
    <reaction evidence="11">
        <text>L-seryl-[protein] + ATP = O-phospho-L-seryl-[protein] + ADP + H(+)</text>
        <dbReference type="Rhea" id="RHEA:17989"/>
        <dbReference type="Rhea" id="RHEA-COMP:9863"/>
        <dbReference type="Rhea" id="RHEA-COMP:11604"/>
        <dbReference type="ChEBI" id="CHEBI:15378"/>
        <dbReference type="ChEBI" id="CHEBI:29999"/>
        <dbReference type="ChEBI" id="CHEBI:30616"/>
        <dbReference type="ChEBI" id="CHEBI:83421"/>
        <dbReference type="ChEBI" id="CHEBI:456216"/>
        <dbReference type="EC" id="2.7.11.1"/>
    </reaction>
</comment>
<feature type="domain" description="Protein kinase" evidence="13">
    <location>
        <begin position="23"/>
        <end position="299"/>
    </location>
</feature>
<dbReference type="Pfam" id="PF00069">
    <property type="entry name" value="Pkinase"/>
    <property type="match status" value="1"/>
</dbReference>
<dbReference type="FunFam" id="3.30.310.80:FF:000005">
    <property type="entry name" value="Non-specific serine/threonine protein kinase"/>
    <property type="match status" value="1"/>
</dbReference>
<evidence type="ECO:0000259" key="13">
    <source>
        <dbReference type="PROSITE" id="PS50011"/>
    </source>
</evidence>
<dbReference type="CDD" id="cd12195">
    <property type="entry name" value="CIPK_C"/>
    <property type="match status" value="1"/>
</dbReference>
<comment type="similarity">
    <text evidence="2">Belongs to the protein kinase superfamily. CAMK Ser/Thr protein kinase family. SNF1 subfamily.</text>
</comment>
<evidence type="ECO:0000256" key="2">
    <source>
        <dbReference type="ARBA" id="ARBA00006234"/>
    </source>
</evidence>
<feature type="binding site" evidence="12">
    <location>
        <position position="56"/>
    </location>
    <ligand>
        <name>ATP</name>
        <dbReference type="ChEBI" id="CHEBI:30616"/>
    </ligand>
</feature>
<dbReference type="AlphaFoldDB" id="A0A328D6B3"/>
<name>A0A328D6B3_9ASTE</name>
<dbReference type="PROSITE" id="PS50816">
    <property type="entry name" value="NAF"/>
    <property type="match status" value="1"/>
</dbReference>
<organism evidence="15 16">
    <name type="scientific">Cuscuta australis</name>
    <dbReference type="NCBI Taxonomy" id="267555"/>
    <lineage>
        <taxon>Eukaryota</taxon>
        <taxon>Viridiplantae</taxon>
        <taxon>Streptophyta</taxon>
        <taxon>Embryophyta</taxon>
        <taxon>Tracheophyta</taxon>
        <taxon>Spermatophyta</taxon>
        <taxon>Magnoliopsida</taxon>
        <taxon>eudicotyledons</taxon>
        <taxon>Gunneridae</taxon>
        <taxon>Pentapetalae</taxon>
        <taxon>asterids</taxon>
        <taxon>lamiids</taxon>
        <taxon>Solanales</taxon>
        <taxon>Convolvulaceae</taxon>
        <taxon>Cuscuteae</taxon>
        <taxon>Cuscuta</taxon>
        <taxon>Cuscuta subgen. Grammica</taxon>
        <taxon>Cuscuta sect. Cleistogrammica</taxon>
    </lineage>
</organism>
<evidence type="ECO:0000313" key="16">
    <source>
        <dbReference type="Proteomes" id="UP000249390"/>
    </source>
</evidence>
<dbReference type="EMBL" id="NQVE01000188">
    <property type="protein sequence ID" value="RAL41402.1"/>
    <property type="molecule type" value="Genomic_DNA"/>
</dbReference>
<accession>A0A328D6B3</accession>
<keyword evidence="8 12" id="KW-0067">ATP-binding</keyword>
<dbReference type="PROSITE" id="PS50011">
    <property type="entry name" value="PROTEIN_KINASE_DOM"/>
    <property type="match status" value="1"/>
</dbReference>
<dbReference type="InterPro" id="IPR011009">
    <property type="entry name" value="Kinase-like_dom_sf"/>
</dbReference>
<evidence type="ECO:0000313" key="15">
    <source>
        <dbReference type="EMBL" id="RAL41402.1"/>
    </source>
</evidence>
<evidence type="ECO:0000256" key="8">
    <source>
        <dbReference type="ARBA" id="ARBA00022840"/>
    </source>
</evidence>
<evidence type="ECO:0000256" key="10">
    <source>
        <dbReference type="ARBA" id="ARBA00047899"/>
    </source>
</evidence>
<reference evidence="15 16" key="1">
    <citation type="submission" date="2018-06" db="EMBL/GenBank/DDBJ databases">
        <title>The Genome of Cuscuta australis (Dodder) Provides Insight into the Evolution of Plant Parasitism.</title>
        <authorList>
            <person name="Liu H."/>
        </authorList>
    </citation>
    <scope>NUCLEOTIDE SEQUENCE [LARGE SCALE GENOMIC DNA]</scope>
    <source>
        <strain evidence="16">cv. Yunnan</strain>
        <tissue evidence="15">Vines</tissue>
    </source>
</reference>
<dbReference type="PROSITE" id="PS00107">
    <property type="entry name" value="PROTEIN_KINASE_ATP"/>
    <property type="match status" value="1"/>
</dbReference>
<dbReference type="Pfam" id="PF03822">
    <property type="entry name" value="NAF"/>
    <property type="match status" value="1"/>
</dbReference>
<keyword evidence="16" id="KW-1185">Reference proteome</keyword>
<evidence type="ECO:0000256" key="6">
    <source>
        <dbReference type="ARBA" id="ARBA00022741"/>
    </source>
</evidence>
<keyword evidence="9" id="KW-0464">Manganese</keyword>
<evidence type="ECO:0000256" key="1">
    <source>
        <dbReference type="ARBA" id="ARBA00001936"/>
    </source>
</evidence>
<dbReference type="InterPro" id="IPR017441">
    <property type="entry name" value="Protein_kinase_ATP_BS"/>
</dbReference>
<dbReference type="Gene3D" id="3.30.310.80">
    <property type="entry name" value="Kinase associated domain 1, KA1"/>
    <property type="match status" value="1"/>
</dbReference>
<comment type="cofactor">
    <cofactor evidence="1">
        <name>Mn(2+)</name>
        <dbReference type="ChEBI" id="CHEBI:29035"/>
    </cofactor>
</comment>
<dbReference type="FunFam" id="3.30.200.20:FF:000096">
    <property type="entry name" value="Non-specific serine/threonine protein kinase"/>
    <property type="match status" value="1"/>
</dbReference>
<keyword evidence="7" id="KW-0418">Kinase</keyword>
<dbReference type="GO" id="GO:0004674">
    <property type="term" value="F:protein serine/threonine kinase activity"/>
    <property type="evidence" value="ECO:0007669"/>
    <property type="project" value="UniProtKB-KW"/>
</dbReference>
<dbReference type="InterPro" id="IPR004041">
    <property type="entry name" value="NAF_dom"/>
</dbReference>
<keyword evidence="4" id="KW-0723">Serine/threonine-protein kinase</keyword>